<evidence type="ECO:0000313" key="3">
    <source>
        <dbReference type="Proteomes" id="UP000030645"/>
    </source>
</evidence>
<feature type="compositionally biased region" description="Pro residues" evidence="1">
    <location>
        <begin position="23"/>
        <end position="34"/>
    </location>
</feature>
<evidence type="ECO:0000313" key="2">
    <source>
        <dbReference type="EMBL" id="EXB50698.1"/>
    </source>
</evidence>
<dbReference type="PANTHER" id="PTHR36056">
    <property type="entry name" value="PROTEIN, PUTATIVE-RELATED"/>
    <property type="match status" value="1"/>
</dbReference>
<feature type="compositionally biased region" description="Basic and acidic residues" evidence="1">
    <location>
        <begin position="148"/>
        <end position="167"/>
    </location>
</feature>
<keyword evidence="3" id="KW-1185">Reference proteome</keyword>
<dbReference type="EMBL" id="KE344011">
    <property type="protein sequence ID" value="EXB50698.1"/>
    <property type="molecule type" value="Genomic_DNA"/>
</dbReference>
<evidence type="ECO:0000256" key="1">
    <source>
        <dbReference type="SAM" id="MobiDB-lite"/>
    </source>
</evidence>
<feature type="region of interest" description="Disordered" evidence="1">
    <location>
        <begin position="412"/>
        <end position="434"/>
    </location>
</feature>
<dbReference type="InterPro" id="IPR040276">
    <property type="entry name" value="At4g26450-like"/>
</dbReference>
<dbReference type="AlphaFoldDB" id="W9R0P2"/>
<sequence>MHNRHRSPGNGYRSSASSCFGVAPPPPPPPPPQPRRASSFQPPRKADVFAEAGRLAAEYLVSQGLLPPTVLSSSSSVAAAAAYKRSFLRPPPPPPDSADSLAGAAEGRASALSRLGNPAVRRRFNVDEFRSKGSARRRPFRGYGSSDWGRDYSRTPSFHDRFPRDSPDFDIDSDGDVAGDGNSISEPTPRPAENLPSKNEEEPAMVAAPPAPTPDSDDDSDGEDLNFKQTEGDNPTVEDSAEKQNFDKASSSKMMVVDKNDDHDDDHHYDHDDSSNNTAPDLRTICKFAKVPSTVRYSKTWKTAPKVDPIPIPASEEDKEVLASENSSGMLTVKSAADNVGRVGDVYDLERENCASSSRRERGEKRDLEEGEGDDNGQEERAKRARDWPPSSAASVAMEEGDCFNNISNLSEKQVGSREDSMVDNSQFSKHGDEEHSVEFSQEKQLFPSSFKICDLNLMEVSDAHESRDANPIMIYPPMKREASPIDVDLSISNSTNPAGETSRRPIDAKEIEVIDLENDCAQEEKDMVIEDRKTETVYTDLEGFPNHAQNTGDIPDVQDGYGLMISELLGNDFPNCSSVPENINPLHNDIGLHNGEGALADDDSIYMSLGEIPLSMPSL</sequence>
<feature type="compositionally biased region" description="Acidic residues" evidence="1">
    <location>
        <begin position="168"/>
        <end position="177"/>
    </location>
</feature>
<feature type="region of interest" description="Disordered" evidence="1">
    <location>
        <begin position="86"/>
        <end position="282"/>
    </location>
</feature>
<feature type="region of interest" description="Disordered" evidence="1">
    <location>
        <begin position="305"/>
        <end position="395"/>
    </location>
</feature>
<protein>
    <submittedName>
        <fullName evidence="2">Uncharacterized protein</fullName>
    </submittedName>
</protein>
<accession>W9R0P2</accession>
<dbReference type="Proteomes" id="UP000030645">
    <property type="component" value="Unassembled WGS sequence"/>
</dbReference>
<reference evidence="3" key="1">
    <citation type="submission" date="2013-01" db="EMBL/GenBank/DDBJ databases">
        <title>Draft Genome Sequence of a Mulberry Tree, Morus notabilis C.K. Schneid.</title>
        <authorList>
            <person name="He N."/>
            <person name="Zhao S."/>
        </authorList>
    </citation>
    <scope>NUCLEOTIDE SEQUENCE</scope>
</reference>
<feature type="compositionally biased region" description="Acidic residues" evidence="1">
    <location>
        <begin position="215"/>
        <end position="224"/>
    </location>
</feature>
<feature type="compositionally biased region" description="Basic and acidic residues" evidence="1">
    <location>
        <begin position="378"/>
        <end position="387"/>
    </location>
</feature>
<feature type="compositionally biased region" description="Basic and acidic residues" evidence="1">
    <location>
        <begin position="348"/>
        <end position="368"/>
    </location>
</feature>
<dbReference type="STRING" id="981085.W9R0P2"/>
<gene>
    <name evidence="2" type="ORF">L484_005272</name>
</gene>
<dbReference type="PANTHER" id="PTHR36056:SF1">
    <property type="entry name" value="PROTEIN, PUTATIVE-RELATED"/>
    <property type="match status" value="1"/>
</dbReference>
<dbReference type="eggNOG" id="ENOG502RBS8">
    <property type="taxonomic scope" value="Eukaryota"/>
</dbReference>
<feature type="compositionally biased region" description="Basic and acidic residues" evidence="1">
    <location>
        <begin position="256"/>
        <end position="274"/>
    </location>
</feature>
<feature type="region of interest" description="Disordered" evidence="1">
    <location>
        <begin position="1"/>
        <end position="46"/>
    </location>
</feature>
<dbReference type="KEGG" id="mnt:21388747"/>
<name>W9R0P2_9ROSA</name>
<organism evidence="2 3">
    <name type="scientific">Morus notabilis</name>
    <dbReference type="NCBI Taxonomy" id="981085"/>
    <lineage>
        <taxon>Eukaryota</taxon>
        <taxon>Viridiplantae</taxon>
        <taxon>Streptophyta</taxon>
        <taxon>Embryophyta</taxon>
        <taxon>Tracheophyta</taxon>
        <taxon>Spermatophyta</taxon>
        <taxon>Magnoliopsida</taxon>
        <taxon>eudicotyledons</taxon>
        <taxon>Gunneridae</taxon>
        <taxon>Pentapetalae</taxon>
        <taxon>rosids</taxon>
        <taxon>fabids</taxon>
        <taxon>Rosales</taxon>
        <taxon>Moraceae</taxon>
        <taxon>Moreae</taxon>
        <taxon>Morus</taxon>
    </lineage>
</organism>
<dbReference type="OrthoDB" id="765741at2759"/>
<proteinExistence type="predicted"/>